<dbReference type="InterPro" id="IPR001610">
    <property type="entry name" value="PAC"/>
</dbReference>
<dbReference type="PROSITE" id="PS50887">
    <property type="entry name" value="GGDEF"/>
    <property type="match status" value="1"/>
</dbReference>
<gene>
    <name evidence="4" type="ORF">GCM10010969_12300</name>
</gene>
<feature type="domain" description="GGDEF" evidence="3">
    <location>
        <begin position="320"/>
        <end position="453"/>
    </location>
</feature>
<organism evidence="4 5">
    <name type="scientific">Saccharibacillus kuerlensis</name>
    <dbReference type="NCBI Taxonomy" id="459527"/>
    <lineage>
        <taxon>Bacteria</taxon>
        <taxon>Bacillati</taxon>
        <taxon>Bacillota</taxon>
        <taxon>Bacilli</taxon>
        <taxon>Bacillales</taxon>
        <taxon>Paenibacillaceae</taxon>
        <taxon>Saccharibacillus</taxon>
    </lineage>
</organism>
<protein>
    <recommendedName>
        <fullName evidence="6">Diguanylate cyclase</fullName>
    </recommendedName>
</protein>
<dbReference type="NCBIfam" id="TIGR00254">
    <property type="entry name" value="GGDEF"/>
    <property type="match status" value="1"/>
</dbReference>
<dbReference type="InterPro" id="IPR000160">
    <property type="entry name" value="GGDEF_dom"/>
</dbReference>
<dbReference type="PANTHER" id="PTHR44757:SF2">
    <property type="entry name" value="BIOFILM ARCHITECTURE MAINTENANCE PROTEIN MBAA"/>
    <property type="match status" value="1"/>
</dbReference>
<dbReference type="Gene3D" id="3.30.450.20">
    <property type="entry name" value="PAS domain"/>
    <property type="match status" value="2"/>
</dbReference>
<name>A0ABQ2KX50_9BACL</name>
<keyword evidence="5" id="KW-1185">Reference proteome</keyword>
<dbReference type="CDD" id="cd00130">
    <property type="entry name" value="PAS"/>
    <property type="match status" value="2"/>
</dbReference>
<evidence type="ECO:0000313" key="4">
    <source>
        <dbReference type="EMBL" id="GGN95926.1"/>
    </source>
</evidence>
<dbReference type="SMART" id="SM00086">
    <property type="entry name" value="PAC"/>
    <property type="match status" value="2"/>
</dbReference>
<evidence type="ECO:0000313" key="5">
    <source>
        <dbReference type="Proteomes" id="UP000606653"/>
    </source>
</evidence>
<dbReference type="InterPro" id="IPR000700">
    <property type="entry name" value="PAS-assoc_C"/>
</dbReference>
<dbReference type="Pfam" id="PF08448">
    <property type="entry name" value="PAS_4"/>
    <property type="match status" value="1"/>
</dbReference>
<feature type="domain" description="PAS" evidence="1">
    <location>
        <begin position="162"/>
        <end position="232"/>
    </location>
</feature>
<dbReference type="CDD" id="cd01949">
    <property type="entry name" value="GGDEF"/>
    <property type="match status" value="1"/>
</dbReference>
<evidence type="ECO:0008006" key="6">
    <source>
        <dbReference type="Google" id="ProtNLM"/>
    </source>
</evidence>
<dbReference type="SMART" id="SM00267">
    <property type="entry name" value="GGDEF"/>
    <property type="match status" value="1"/>
</dbReference>
<dbReference type="InterPro" id="IPR013767">
    <property type="entry name" value="PAS_fold"/>
</dbReference>
<dbReference type="EMBL" id="BMLN01000003">
    <property type="protein sequence ID" value="GGN95926.1"/>
    <property type="molecule type" value="Genomic_DNA"/>
</dbReference>
<dbReference type="PROSITE" id="PS50113">
    <property type="entry name" value="PAC"/>
    <property type="match status" value="2"/>
</dbReference>
<dbReference type="Gene3D" id="3.30.70.270">
    <property type="match status" value="1"/>
</dbReference>
<dbReference type="Pfam" id="PF00990">
    <property type="entry name" value="GGDEF"/>
    <property type="match status" value="1"/>
</dbReference>
<evidence type="ECO:0000259" key="2">
    <source>
        <dbReference type="PROSITE" id="PS50113"/>
    </source>
</evidence>
<dbReference type="PROSITE" id="PS50112">
    <property type="entry name" value="PAS"/>
    <property type="match status" value="1"/>
</dbReference>
<sequence>MRPGKETLINIPDMNQNVGALLNNMQDHENGEALLRATLDLVPDLIVLKDGAGRWLFANRLVLETHSLTEEQCLKRTDLELILIRPELQEIFEKNVEADEKAWAAGSPLLNEKILTGSNGKLTYWEVVKTPIFDAEGERKCLIVVSRNITERKENEKALKAQELQYRLIANHMTDIVSMMKPNGEIIYVSPSLKRVLGHSPDSLEGSQQLKLVHPEDTDKLTVLIRETASKIQNAGREDIRLLHRCGLYIWFEIAVSLVQQNEREEDFLLVTARDISIKKDYELQLQSMAFRDSLTGIANRRHLMTRLEEELGLTDNTPSPLAILYLDVDKFKKINDTLGHAVGDELLQQIAQRIGDNLREGDLVARIGGDEFVVLLPNTDCAEQIEGIAKRLCAALSRPWQIGGHEFSSTSSLGIALSPQHGQTPAELLHCADRALYAAKREGRACTRFYQEADEPGDSDVLI</sequence>
<dbReference type="PANTHER" id="PTHR44757">
    <property type="entry name" value="DIGUANYLATE CYCLASE DGCP"/>
    <property type="match status" value="1"/>
</dbReference>
<feature type="domain" description="PAC" evidence="2">
    <location>
        <begin position="236"/>
        <end position="288"/>
    </location>
</feature>
<reference evidence="5" key="1">
    <citation type="journal article" date="2019" name="Int. J. Syst. Evol. Microbiol.">
        <title>The Global Catalogue of Microorganisms (GCM) 10K type strain sequencing project: providing services to taxonomists for standard genome sequencing and annotation.</title>
        <authorList>
            <consortium name="The Broad Institute Genomics Platform"/>
            <consortium name="The Broad Institute Genome Sequencing Center for Infectious Disease"/>
            <person name="Wu L."/>
            <person name="Ma J."/>
        </authorList>
    </citation>
    <scope>NUCLEOTIDE SEQUENCE [LARGE SCALE GENOMIC DNA]</scope>
    <source>
        <strain evidence="5">CGMCC 1.6964</strain>
    </source>
</reference>
<proteinExistence type="predicted"/>
<dbReference type="InterPro" id="IPR013656">
    <property type="entry name" value="PAS_4"/>
</dbReference>
<dbReference type="SUPFAM" id="SSF55073">
    <property type="entry name" value="Nucleotide cyclase"/>
    <property type="match status" value="1"/>
</dbReference>
<dbReference type="RefSeq" id="WP_018975541.1">
    <property type="nucleotide sequence ID" value="NZ_BMLN01000003.1"/>
</dbReference>
<dbReference type="NCBIfam" id="TIGR00229">
    <property type="entry name" value="sensory_box"/>
    <property type="match status" value="2"/>
</dbReference>
<dbReference type="SUPFAM" id="SSF55785">
    <property type="entry name" value="PYP-like sensor domain (PAS domain)"/>
    <property type="match status" value="2"/>
</dbReference>
<evidence type="ECO:0000259" key="3">
    <source>
        <dbReference type="PROSITE" id="PS50887"/>
    </source>
</evidence>
<comment type="caution">
    <text evidence="4">The sequence shown here is derived from an EMBL/GenBank/DDBJ whole genome shotgun (WGS) entry which is preliminary data.</text>
</comment>
<dbReference type="Proteomes" id="UP000606653">
    <property type="component" value="Unassembled WGS sequence"/>
</dbReference>
<dbReference type="InterPro" id="IPR000014">
    <property type="entry name" value="PAS"/>
</dbReference>
<dbReference type="InterPro" id="IPR029787">
    <property type="entry name" value="Nucleotide_cyclase"/>
</dbReference>
<dbReference type="SMART" id="SM00091">
    <property type="entry name" value="PAS"/>
    <property type="match status" value="2"/>
</dbReference>
<accession>A0ABQ2KX50</accession>
<dbReference type="InterPro" id="IPR052155">
    <property type="entry name" value="Biofilm_reg_signaling"/>
</dbReference>
<evidence type="ECO:0000259" key="1">
    <source>
        <dbReference type="PROSITE" id="PS50112"/>
    </source>
</evidence>
<dbReference type="InterPro" id="IPR035965">
    <property type="entry name" value="PAS-like_dom_sf"/>
</dbReference>
<dbReference type="Pfam" id="PF00989">
    <property type="entry name" value="PAS"/>
    <property type="match status" value="1"/>
</dbReference>
<dbReference type="InterPro" id="IPR043128">
    <property type="entry name" value="Rev_trsase/Diguanyl_cyclase"/>
</dbReference>
<feature type="domain" description="PAC" evidence="2">
    <location>
        <begin position="108"/>
        <end position="161"/>
    </location>
</feature>